<gene>
    <name evidence="1" type="ORF">RG963_02465</name>
</gene>
<proteinExistence type="predicted"/>
<dbReference type="Gene3D" id="3.40.50.10600">
    <property type="entry name" value="SpoIIaa-like domains"/>
    <property type="match status" value="1"/>
</dbReference>
<sequence length="119" mass="13721">MMELMQGLPDNVLGIIGSGTITGEDYDTVLIPAMKDKLQRHKKIRMLYQLNKDFMHYALDAYVEDAKVSWHTLSFEKVAVISDVHWINDSVNVFKFIIPVQVKVFSNNEFDKAKAWISE</sequence>
<dbReference type="InterPro" id="IPR038396">
    <property type="entry name" value="SpoIIAA-like_sf"/>
</dbReference>
<organism evidence="1 2">
    <name type="scientific">Methanosarcina baikalica</name>
    <dbReference type="NCBI Taxonomy" id="3073890"/>
    <lineage>
        <taxon>Archaea</taxon>
        <taxon>Methanobacteriati</taxon>
        <taxon>Methanobacteriota</taxon>
        <taxon>Stenosarchaea group</taxon>
        <taxon>Methanomicrobia</taxon>
        <taxon>Methanosarcinales</taxon>
        <taxon>Methanosarcinaceae</taxon>
        <taxon>Methanosarcina</taxon>
    </lineage>
</organism>
<protein>
    <submittedName>
        <fullName evidence="1">STAS/SEC14 domain-containing protein</fullName>
    </submittedName>
</protein>
<keyword evidence="2" id="KW-1185">Reference proteome</keyword>
<evidence type="ECO:0000313" key="2">
    <source>
        <dbReference type="Proteomes" id="UP001246244"/>
    </source>
</evidence>
<dbReference type="InterPro" id="IPR036513">
    <property type="entry name" value="STAS_dom_sf"/>
</dbReference>
<name>A0ABU2CY82_9EURY</name>
<comment type="caution">
    <text evidence="1">The sequence shown here is derived from an EMBL/GenBank/DDBJ whole genome shotgun (WGS) entry which is preliminary data.</text>
</comment>
<dbReference type="EMBL" id="JAVKPK010000006">
    <property type="protein sequence ID" value="MDR7664667.1"/>
    <property type="molecule type" value="Genomic_DNA"/>
</dbReference>
<dbReference type="RefSeq" id="WP_310574695.1">
    <property type="nucleotide sequence ID" value="NZ_JAVKPK010000006.1"/>
</dbReference>
<dbReference type="SUPFAM" id="SSF52091">
    <property type="entry name" value="SpoIIaa-like"/>
    <property type="match status" value="1"/>
</dbReference>
<dbReference type="InterPro" id="IPR021866">
    <property type="entry name" value="SpoIIAA-like"/>
</dbReference>
<reference evidence="2" key="1">
    <citation type="submission" date="2023-07" db="EMBL/GenBank/DDBJ databases">
        <title>Whole-genome sequencing of a new Methanosarcina sp. Z-7115.</title>
        <authorList>
            <person name="Zhilina T.N."/>
            <person name="Merkel A.Y."/>
        </authorList>
    </citation>
    <scope>NUCLEOTIDE SEQUENCE [LARGE SCALE GENOMIC DNA]</scope>
    <source>
        <strain evidence="2">Z-7115</strain>
    </source>
</reference>
<evidence type="ECO:0000313" key="1">
    <source>
        <dbReference type="EMBL" id="MDR7664667.1"/>
    </source>
</evidence>
<dbReference type="Pfam" id="PF11964">
    <property type="entry name" value="SpoIIAA-like"/>
    <property type="match status" value="1"/>
</dbReference>
<dbReference type="Proteomes" id="UP001246244">
    <property type="component" value="Unassembled WGS sequence"/>
</dbReference>
<accession>A0ABU2CY82</accession>